<protein>
    <submittedName>
        <fullName evidence="6">LemA family protein</fullName>
    </submittedName>
</protein>
<dbReference type="EMBL" id="CP053015">
    <property type="protein sequence ID" value="QJQ32726.1"/>
    <property type="molecule type" value="Genomic_DNA"/>
</dbReference>
<evidence type="ECO:0000256" key="1">
    <source>
        <dbReference type="ARBA" id="ARBA00004167"/>
    </source>
</evidence>
<sequence length="217" mass="23494">MGRDNRSTGRLFLRKDLPVFNRRLAFALVAPVAAVSLSGCGINSVPTAEENAKAKWADVQANFQRRANLIPNLVATVQGQAASERQILTEVTNARAGANTVTLSPEQLSDPAAMARYQQAQGQVTVALGRLVALQEQYPQLRSQEGFLNLQTQLEGTENRIAISIRDYNAAVQSYNTTIRTFPDIIGAKIIHGAQPMTPYQATTANAEVAPTVNFGQ</sequence>
<dbReference type="InterPro" id="IPR023353">
    <property type="entry name" value="LemA-like_dom_sf"/>
</dbReference>
<dbReference type="Pfam" id="PF04011">
    <property type="entry name" value="LemA"/>
    <property type="match status" value="1"/>
</dbReference>
<keyword evidence="7" id="KW-1185">Reference proteome</keyword>
<comment type="similarity">
    <text evidence="2">Belongs to the LemA family.</text>
</comment>
<evidence type="ECO:0000256" key="5">
    <source>
        <dbReference type="ARBA" id="ARBA00023136"/>
    </source>
</evidence>
<dbReference type="PANTHER" id="PTHR34478:SF2">
    <property type="entry name" value="MEMBRANE PROTEIN"/>
    <property type="match status" value="1"/>
</dbReference>
<dbReference type="GO" id="GO:0016020">
    <property type="term" value="C:membrane"/>
    <property type="evidence" value="ECO:0007669"/>
    <property type="project" value="UniProtKB-SubCell"/>
</dbReference>
<evidence type="ECO:0000313" key="6">
    <source>
        <dbReference type="EMBL" id="QJQ32726.1"/>
    </source>
</evidence>
<dbReference type="PANTHER" id="PTHR34478">
    <property type="entry name" value="PROTEIN LEMA"/>
    <property type="match status" value="1"/>
</dbReference>
<dbReference type="KEGG" id="slan:GV829_09955"/>
<reference evidence="6 7" key="1">
    <citation type="submission" date="2020-01" db="EMBL/GenBank/DDBJ databases">
        <title>Sphingomonas sp. strain CSW-10.</title>
        <authorList>
            <person name="Chen W.-M."/>
        </authorList>
    </citation>
    <scope>NUCLEOTIDE SEQUENCE [LARGE SCALE GENOMIC DNA]</scope>
    <source>
        <strain evidence="6 7">CSW-10</strain>
    </source>
</reference>
<keyword evidence="3" id="KW-0812">Transmembrane</keyword>
<dbReference type="SUPFAM" id="SSF140478">
    <property type="entry name" value="LemA-like"/>
    <property type="match status" value="1"/>
</dbReference>
<accession>A0A6M4AVJ8</accession>
<dbReference type="Gene3D" id="1.20.1440.20">
    <property type="entry name" value="LemA-like domain"/>
    <property type="match status" value="1"/>
</dbReference>
<keyword evidence="4" id="KW-1133">Transmembrane helix</keyword>
<dbReference type="AlphaFoldDB" id="A0A6M4AVJ8"/>
<proteinExistence type="inferred from homology"/>
<name>A0A6M4AVJ8_9SPHN</name>
<gene>
    <name evidence="6" type="ORF">GV829_09955</name>
</gene>
<evidence type="ECO:0000256" key="4">
    <source>
        <dbReference type="ARBA" id="ARBA00022989"/>
    </source>
</evidence>
<dbReference type="Proteomes" id="UP000503018">
    <property type="component" value="Chromosome"/>
</dbReference>
<evidence type="ECO:0000256" key="3">
    <source>
        <dbReference type="ARBA" id="ARBA00022692"/>
    </source>
</evidence>
<evidence type="ECO:0000313" key="7">
    <source>
        <dbReference type="Proteomes" id="UP000503018"/>
    </source>
</evidence>
<keyword evidence="5" id="KW-0472">Membrane</keyword>
<organism evidence="6 7">
    <name type="scientific">Sphingomonas lacunae</name>
    <dbReference type="NCBI Taxonomy" id="2698828"/>
    <lineage>
        <taxon>Bacteria</taxon>
        <taxon>Pseudomonadati</taxon>
        <taxon>Pseudomonadota</taxon>
        <taxon>Alphaproteobacteria</taxon>
        <taxon>Sphingomonadales</taxon>
        <taxon>Sphingomonadaceae</taxon>
        <taxon>Sphingomonas</taxon>
    </lineage>
</organism>
<comment type="subcellular location">
    <subcellularLocation>
        <location evidence="1">Membrane</location>
        <topology evidence="1">Single-pass membrane protein</topology>
    </subcellularLocation>
</comment>
<dbReference type="InterPro" id="IPR007156">
    <property type="entry name" value="MamQ_LemA"/>
</dbReference>
<evidence type="ECO:0000256" key="2">
    <source>
        <dbReference type="ARBA" id="ARBA00008854"/>
    </source>
</evidence>